<dbReference type="PANTHER" id="PTHR34109:SF1">
    <property type="entry name" value="VOC DOMAIN-CONTAINING PROTEIN"/>
    <property type="match status" value="1"/>
</dbReference>
<dbReference type="AlphaFoldDB" id="A0A9R0K5C8"/>
<dbReference type="InterPro" id="IPR029068">
    <property type="entry name" value="Glyas_Bleomycin-R_OHBP_Dase"/>
</dbReference>
<feature type="domain" description="VOC" evidence="1">
    <location>
        <begin position="24"/>
        <end position="151"/>
    </location>
</feature>
<name>A0A9R0K5C8_SPIOL</name>
<organism evidence="2 3">
    <name type="scientific">Spinacia oleracea</name>
    <name type="common">Spinach</name>
    <dbReference type="NCBI Taxonomy" id="3562"/>
    <lineage>
        <taxon>Eukaryota</taxon>
        <taxon>Viridiplantae</taxon>
        <taxon>Streptophyta</taxon>
        <taxon>Embryophyta</taxon>
        <taxon>Tracheophyta</taxon>
        <taxon>Spermatophyta</taxon>
        <taxon>Magnoliopsida</taxon>
        <taxon>eudicotyledons</taxon>
        <taxon>Gunneridae</taxon>
        <taxon>Pentapetalae</taxon>
        <taxon>Caryophyllales</taxon>
        <taxon>Chenopodiaceae</taxon>
        <taxon>Chenopodioideae</taxon>
        <taxon>Anserineae</taxon>
        <taxon>Spinacia</taxon>
    </lineage>
</organism>
<dbReference type="Proteomes" id="UP000813463">
    <property type="component" value="Chromosome 5"/>
</dbReference>
<evidence type="ECO:0000313" key="2">
    <source>
        <dbReference type="Proteomes" id="UP000813463"/>
    </source>
</evidence>
<dbReference type="PANTHER" id="PTHR34109">
    <property type="entry name" value="BNAUNNG04460D PROTEIN-RELATED"/>
    <property type="match status" value="1"/>
</dbReference>
<accession>A0A9R0K5C8</accession>
<dbReference type="SUPFAM" id="SSF54593">
    <property type="entry name" value="Glyoxalase/Bleomycin resistance protein/Dihydroxybiphenyl dioxygenase"/>
    <property type="match status" value="1"/>
</dbReference>
<dbReference type="KEGG" id="soe:110797308"/>
<reference evidence="2" key="1">
    <citation type="journal article" date="2021" name="Nat. Commun.">
        <title>Genomic analyses provide insights into spinach domestication and the genetic basis of agronomic traits.</title>
        <authorList>
            <person name="Cai X."/>
            <person name="Sun X."/>
            <person name="Xu C."/>
            <person name="Sun H."/>
            <person name="Wang X."/>
            <person name="Ge C."/>
            <person name="Zhang Z."/>
            <person name="Wang Q."/>
            <person name="Fei Z."/>
            <person name="Jiao C."/>
            <person name="Wang Q."/>
        </authorList>
    </citation>
    <scope>NUCLEOTIDE SEQUENCE [LARGE SCALE GENOMIC DNA]</scope>
    <source>
        <strain evidence="2">cv. Varoflay</strain>
    </source>
</reference>
<reference evidence="3" key="2">
    <citation type="submission" date="2025-08" db="UniProtKB">
        <authorList>
            <consortium name="RefSeq"/>
        </authorList>
    </citation>
    <scope>IDENTIFICATION</scope>
    <source>
        <tissue evidence="3">Leaf</tissue>
    </source>
</reference>
<protein>
    <submittedName>
        <fullName evidence="3">Uncharacterized protein At5g48480</fullName>
    </submittedName>
</protein>
<evidence type="ECO:0000259" key="1">
    <source>
        <dbReference type="PROSITE" id="PS51819"/>
    </source>
</evidence>
<dbReference type="PROSITE" id="PS51819">
    <property type="entry name" value="VOC"/>
    <property type="match status" value="1"/>
</dbReference>
<evidence type="ECO:0000313" key="3">
    <source>
        <dbReference type="RefSeq" id="XP_021858105.1"/>
    </source>
</evidence>
<keyword evidence="2" id="KW-1185">Reference proteome</keyword>
<dbReference type="Pfam" id="PF22656">
    <property type="entry name" value="At5g48480-like_N"/>
    <property type="match status" value="1"/>
</dbReference>
<dbReference type="RefSeq" id="XP_021858105.1">
    <property type="nucleotide sequence ID" value="XM_022002413.2"/>
</dbReference>
<dbReference type="InterPro" id="IPR037523">
    <property type="entry name" value="VOC_core"/>
</dbReference>
<sequence length="161" mass="16563">MATEVKNGAEKNGAAATTVAFSAFKLQLQVLAPKAADAVQFYKSAFGAEEVSRDMHPKRKAEQDSPLVLSVDLKVGGFVFSVADLTGDSEVKNEGAAGVVFCLETDNLDGALAAAVSAGAVAEGEVTEDEVAGRVGKLKDPFGYTWVISSPAAKKPADVAA</sequence>
<dbReference type="InterPro" id="IPR054576">
    <property type="entry name" value="At5g48480-like_N"/>
</dbReference>
<dbReference type="OrthoDB" id="2013034at2759"/>
<gene>
    <name evidence="3" type="primary">LOC110797308</name>
</gene>
<dbReference type="Gene3D" id="3.10.180.10">
    <property type="entry name" value="2,3-Dihydroxybiphenyl 1,2-Dioxygenase, domain 1"/>
    <property type="match status" value="1"/>
</dbReference>
<dbReference type="InterPro" id="IPR054575">
    <property type="entry name" value="At5g48480-like_C"/>
</dbReference>
<dbReference type="GeneID" id="110797308"/>
<proteinExistence type="predicted"/>
<dbReference type="Pfam" id="PF22650">
    <property type="entry name" value="At5g48480-like_C"/>
    <property type="match status" value="1"/>
</dbReference>